<keyword evidence="3" id="KW-0687">Ribonucleoprotein</keyword>
<dbReference type="STRING" id="1664694.A0A0N1HKE7"/>
<feature type="compositionally biased region" description="Low complexity" evidence="4">
    <location>
        <begin position="1"/>
        <end position="12"/>
    </location>
</feature>
<feature type="region of interest" description="Disordered" evidence="4">
    <location>
        <begin position="1"/>
        <end position="91"/>
    </location>
</feature>
<comment type="similarity">
    <text evidence="1">Belongs to the universal ribosomal protein uS7 family.</text>
</comment>
<dbReference type="SUPFAM" id="SSF47973">
    <property type="entry name" value="Ribosomal protein S7"/>
    <property type="match status" value="1"/>
</dbReference>
<gene>
    <name evidence="6" type="ORF">AB675_9444</name>
</gene>
<feature type="compositionally biased region" description="Polar residues" evidence="4">
    <location>
        <begin position="121"/>
        <end position="148"/>
    </location>
</feature>
<organism evidence="6 7">
    <name type="scientific">Cyphellophora attinorum</name>
    <dbReference type="NCBI Taxonomy" id="1664694"/>
    <lineage>
        <taxon>Eukaryota</taxon>
        <taxon>Fungi</taxon>
        <taxon>Dikarya</taxon>
        <taxon>Ascomycota</taxon>
        <taxon>Pezizomycotina</taxon>
        <taxon>Eurotiomycetes</taxon>
        <taxon>Chaetothyriomycetidae</taxon>
        <taxon>Chaetothyriales</taxon>
        <taxon>Cyphellophoraceae</taxon>
        <taxon>Cyphellophora</taxon>
    </lineage>
</organism>
<feature type="region of interest" description="Disordered" evidence="4">
    <location>
        <begin position="373"/>
        <end position="392"/>
    </location>
</feature>
<dbReference type="InterPro" id="IPR047988">
    <property type="entry name" value="Ribosomal_uS7m_fungi"/>
</dbReference>
<dbReference type="EMBL" id="LFJN01000052">
    <property type="protein sequence ID" value="KPI34703.1"/>
    <property type="molecule type" value="Genomic_DNA"/>
</dbReference>
<evidence type="ECO:0000256" key="2">
    <source>
        <dbReference type="ARBA" id="ARBA00022980"/>
    </source>
</evidence>
<accession>A0A0N1HKE7</accession>
<reference evidence="6 7" key="1">
    <citation type="submission" date="2015-06" db="EMBL/GenBank/DDBJ databases">
        <title>Draft genome of the ant-associated black yeast Phialophora attae CBS 131958.</title>
        <authorList>
            <person name="Moreno L.F."/>
            <person name="Stielow B.J."/>
            <person name="de Hoog S."/>
            <person name="Vicente V.A."/>
            <person name="Weiss V.A."/>
            <person name="de Vries M."/>
            <person name="Cruz L.M."/>
            <person name="Souza E.M."/>
        </authorList>
    </citation>
    <scope>NUCLEOTIDE SEQUENCE [LARGE SCALE GENOMIC DNA]</scope>
    <source>
        <strain evidence="6 7">CBS 131958</strain>
    </source>
</reference>
<dbReference type="RefSeq" id="XP_017994666.1">
    <property type="nucleotide sequence ID" value="XM_018149977.1"/>
</dbReference>
<keyword evidence="2" id="KW-0689">Ribosomal protein</keyword>
<dbReference type="VEuPathDB" id="FungiDB:AB675_9444"/>
<dbReference type="GO" id="GO:1990904">
    <property type="term" value="C:ribonucleoprotein complex"/>
    <property type="evidence" value="ECO:0007669"/>
    <property type="project" value="UniProtKB-KW"/>
</dbReference>
<feature type="domain" description="Small ribosomal subunit protein uS7" evidence="5">
    <location>
        <begin position="204"/>
        <end position="367"/>
    </location>
</feature>
<dbReference type="AlphaFoldDB" id="A0A0N1HKE7"/>
<dbReference type="InterPro" id="IPR023798">
    <property type="entry name" value="Ribosomal_uS7_dom"/>
</dbReference>
<proteinExistence type="inferred from homology"/>
<evidence type="ECO:0000259" key="5">
    <source>
        <dbReference type="Pfam" id="PF00177"/>
    </source>
</evidence>
<dbReference type="Proteomes" id="UP000038010">
    <property type="component" value="Unassembled WGS sequence"/>
</dbReference>
<dbReference type="CDD" id="cd14868">
    <property type="entry name" value="uS7_Mitochondria_Fungi"/>
    <property type="match status" value="1"/>
</dbReference>
<keyword evidence="7" id="KW-1185">Reference proteome</keyword>
<evidence type="ECO:0000256" key="1">
    <source>
        <dbReference type="ARBA" id="ARBA00007151"/>
    </source>
</evidence>
<evidence type="ECO:0000313" key="7">
    <source>
        <dbReference type="Proteomes" id="UP000038010"/>
    </source>
</evidence>
<dbReference type="OrthoDB" id="9972728at2759"/>
<name>A0A0N1HKE7_9EURO</name>
<dbReference type="Gene3D" id="1.10.455.10">
    <property type="entry name" value="Ribosomal protein S7 domain"/>
    <property type="match status" value="1"/>
</dbReference>
<dbReference type="GeneID" id="28741857"/>
<dbReference type="InterPro" id="IPR000235">
    <property type="entry name" value="Ribosomal_uS7"/>
</dbReference>
<protein>
    <recommendedName>
        <fullName evidence="5">Small ribosomal subunit protein uS7 domain-containing protein</fullName>
    </recommendedName>
</protein>
<comment type="caution">
    <text evidence="6">The sequence shown here is derived from an EMBL/GenBank/DDBJ whole genome shotgun (WGS) entry which is preliminary data.</text>
</comment>
<evidence type="ECO:0000256" key="3">
    <source>
        <dbReference type="ARBA" id="ARBA00023274"/>
    </source>
</evidence>
<dbReference type="InterPro" id="IPR036823">
    <property type="entry name" value="Ribosomal_uS7_dom_sf"/>
</dbReference>
<evidence type="ECO:0000313" key="6">
    <source>
        <dbReference type="EMBL" id="KPI34703.1"/>
    </source>
</evidence>
<feature type="region of interest" description="Disordered" evidence="4">
    <location>
        <begin position="110"/>
        <end position="155"/>
    </location>
</feature>
<sequence length="392" mass="42904">MPPRLPLRLPIRTATSQTIPRKLLPVAARAQSSKSDAEKAEGPGLGRMQEKAAETPHGANESQLPHVTEEQAAMDKIMGEPASPQAEDHGSPIQDILKRDKDAQKNAPEVLKKDLGKGQARSYSTAARRTQTRAYSTTARRLQTEQTESSASSAAADRQAMIQAFTTPAKFEETRAVGLQYPDAGPGHKFPLPDTENFPITNHLRRRYDPVVDQFTKMIMRDGKLARAQKNMSLILDHLRTSPLATSTTTSATGAANRPLLSDNAISTTRITRPSIPRPLLTSAIDSVAPLIKIQQRAGILGGGQNLPIPIPLRVKQRRRTAIKWILESSKKRSEVALWERVAKEVVAVVQGQSGVWEKRGLVHRLGVGSRSNVRDRGAVGQRPRGARLPMT</sequence>
<dbReference type="PANTHER" id="PTHR11205">
    <property type="entry name" value="RIBOSOMAL PROTEIN S7"/>
    <property type="match status" value="1"/>
</dbReference>
<evidence type="ECO:0000256" key="4">
    <source>
        <dbReference type="SAM" id="MobiDB-lite"/>
    </source>
</evidence>
<dbReference type="GO" id="GO:0006412">
    <property type="term" value="P:translation"/>
    <property type="evidence" value="ECO:0007669"/>
    <property type="project" value="InterPro"/>
</dbReference>
<dbReference type="Pfam" id="PF00177">
    <property type="entry name" value="Ribosomal_S7"/>
    <property type="match status" value="1"/>
</dbReference>
<dbReference type="GO" id="GO:0005840">
    <property type="term" value="C:ribosome"/>
    <property type="evidence" value="ECO:0007669"/>
    <property type="project" value="UniProtKB-KW"/>
</dbReference>